<accession>M4NH61</accession>
<organism evidence="1 2">
    <name type="scientific">Rhodanobacter denitrificans</name>
    <dbReference type="NCBI Taxonomy" id="666685"/>
    <lineage>
        <taxon>Bacteria</taxon>
        <taxon>Pseudomonadati</taxon>
        <taxon>Pseudomonadota</taxon>
        <taxon>Gammaproteobacteria</taxon>
        <taxon>Lysobacterales</taxon>
        <taxon>Rhodanobacteraceae</taxon>
        <taxon>Rhodanobacter</taxon>
    </lineage>
</organism>
<evidence type="ECO:0000313" key="1">
    <source>
        <dbReference type="EMBL" id="AGG88968.1"/>
    </source>
</evidence>
<proteinExistence type="predicted"/>
<dbReference type="KEGG" id="rhd:R2APBS1_1844"/>
<protein>
    <submittedName>
        <fullName evidence="1">Uncharacterized protein</fullName>
    </submittedName>
</protein>
<sequence length="79" mass="8372" precursor="true">MLPNGAKRYFLHLKQGSTTLANTEAAAAAADAQVSLAQVRLFLALGGGWQSARQIPVIPHDAARARQDGRARASHKPTP</sequence>
<keyword evidence="2" id="KW-1185">Reference proteome</keyword>
<name>M4NH61_9GAMM</name>
<dbReference type="AlphaFoldDB" id="M4NH61"/>
<dbReference type="Proteomes" id="UP000011859">
    <property type="component" value="Chromosome"/>
</dbReference>
<evidence type="ECO:0000313" key="2">
    <source>
        <dbReference type="Proteomes" id="UP000011859"/>
    </source>
</evidence>
<gene>
    <name evidence="1" type="ORF">R2APBS1_1844</name>
</gene>
<dbReference type="HOGENOM" id="CLU_2603675_0_0_6"/>
<reference evidence="1 2" key="1">
    <citation type="submission" date="2012-04" db="EMBL/GenBank/DDBJ databases">
        <title>Complete genome of Rhodanobacter sp. 2APBS1.</title>
        <authorList>
            <consortium name="US DOE Joint Genome Institute"/>
            <person name="Huntemann M."/>
            <person name="Wei C.-L."/>
            <person name="Han J."/>
            <person name="Detter J.C."/>
            <person name="Han C."/>
            <person name="Tapia R."/>
            <person name="Munk A.C.C."/>
            <person name="Chen A."/>
            <person name="Krypides N."/>
            <person name="Mavromatis K."/>
            <person name="Markowitz V."/>
            <person name="Szeto E."/>
            <person name="Ivanova N."/>
            <person name="Mikhailova N."/>
            <person name="Ovchinnikova G."/>
            <person name="Pagani I."/>
            <person name="Pati A."/>
            <person name="Goodwin L."/>
            <person name="Peters L."/>
            <person name="Pitluck S."/>
            <person name="Woyke T."/>
            <person name="Prakash O."/>
            <person name="Elkins J."/>
            <person name="Brown S."/>
            <person name="Palumbo A."/>
            <person name="Hemme C."/>
            <person name="Zhou J."/>
            <person name="Watson D."/>
            <person name="Jardine P."/>
            <person name="Kostka J."/>
            <person name="Green S."/>
        </authorList>
    </citation>
    <scope>NUCLEOTIDE SEQUENCE [LARGE SCALE GENOMIC DNA]</scope>
    <source>
        <strain evidence="1 2">2APBS1</strain>
    </source>
</reference>
<dbReference type="EMBL" id="CP003470">
    <property type="protein sequence ID" value="AGG88968.1"/>
    <property type="molecule type" value="Genomic_DNA"/>
</dbReference>